<proteinExistence type="predicted"/>
<feature type="region of interest" description="Disordered" evidence="1">
    <location>
        <begin position="1"/>
        <end position="21"/>
    </location>
</feature>
<feature type="domain" description="Carrier" evidence="2">
    <location>
        <begin position="17"/>
        <end position="97"/>
    </location>
</feature>
<dbReference type="InterPro" id="IPR036736">
    <property type="entry name" value="ACP-like_sf"/>
</dbReference>
<evidence type="ECO:0000259" key="2">
    <source>
        <dbReference type="PROSITE" id="PS50075"/>
    </source>
</evidence>
<keyword evidence="4" id="KW-1185">Reference proteome</keyword>
<evidence type="ECO:0000256" key="1">
    <source>
        <dbReference type="SAM" id="MobiDB-lite"/>
    </source>
</evidence>
<comment type="caution">
    <text evidence="3">The sequence shown here is derived from an EMBL/GenBank/DDBJ whole genome shotgun (WGS) entry which is preliminary data.</text>
</comment>
<dbReference type="Proteomes" id="UP001216674">
    <property type="component" value="Unassembled WGS sequence"/>
</dbReference>
<accession>A0ABT6AW87</accession>
<dbReference type="RefSeq" id="WP_276267032.1">
    <property type="nucleotide sequence ID" value="NZ_JARJLM010000447.1"/>
</dbReference>
<evidence type="ECO:0000313" key="3">
    <source>
        <dbReference type="EMBL" id="MDF3836623.1"/>
    </source>
</evidence>
<feature type="compositionally biased region" description="Low complexity" evidence="1">
    <location>
        <begin position="7"/>
        <end position="21"/>
    </location>
</feature>
<protein>
    <submittedName>
        <fullName evidence="3">Acyl carrier protein</fullName>
    </submittedName>
</protein>
<name>A0ABT6AW87_9BURK</name>
<reference evidence="3 4" key="1">
    <citation type="submission" date="2023-03" db="EMBL/GenBank/DDBJ databases">
        <title>Draft assemblies of triclosan tolerant bacteria isolated from returned activated sludge.</title>
        <authorList>
            <person name="Van Hamelsveld S."/>
        </authorList>
    </citation>
    <scope>NUCLEOTIDE SEQUENCE [LARGE SCALE GENOMIC DNA]</scope>
    <source>
        <strain evidence="3 4">GW210010_S58</strain>
    </source>
</reference>
<evidence type="ECO:0000313" key="4">
    <source>
        <dbReference type="Proteomes" id="UP001216674"/>
    </source>
</evidence>
<dbReference type="InterPro" id="IPR009081">
    <property type="entry name" value="PP-bd_ACP"/>
</dbReference>
<organism evidence="3 4">
    <name type="scientific">Cupriavidus basilensis</name>
    <dbReference type="NCBI Taxonomy" id="68895"/>
    <lineage>
        <taxon>Bacteria</taxon>
        <taxon>Pseudomonadati</taxon>
        <taxon>Pseudomonadota</taxon>
        <taxon>Betaproteobacteria</taxon>
        <taxon>Burkholderiales</taxon>
        <taxon>Burkholderiaceae</taxon>
        <taxon>Cupriavidus</taxon>
    </lineage>
</organism>
<dbReference type="EMBL" id="JARJLM010000447">
    <property type="protein sequence ID" value="MDF3836623.1"/>
    <property type="molecule type" value="Genomic_DNA"/>
</dbReference>
<sequence>MASRNCTSGTFGTSGTPGAPGTSATLIEFISDSFLGDGTRIAADTALLDLNILDSAALFDVVDFIHRQFAIGIPVGEVHPNNFASVRALTQLIERLQSAPQPAEVSR</sequence>
<gene>
    <name evidence="3" type="ORF">P3W85_27240</name>
</gene>
<dbReference type="PROSITE" id="PS50075">
    <property type="entry name" value="CARRIER"/>
    <property type="match status" value="1"/>
</dbReference>
<dbReference type="SUPFAM" id="SSF47336">
    <property type="entry name" value="ACP-like"/>
    <property type="match status" value="1"/>
</dbReference>
<dbReference type="Gene3D" id="1.10.1200.10">
    <property type="entry name" value="ACP-like"/>
    <property type="match status" value="1"/>
</dbReference>